<feature type="transmembrane region" description="Helical" evidence="5">
    <location>
        <begin position="373"/>
        <end position="394"/>
    </location>
</feature>
<evidence type="ECO:0000256" key="5">
    <source>
        <dbReference type="SAM" id="Phobius"/>
    </source>
</evidence>
<dbReference type="Pfam" id="PF00083">
    <property type="entry name" value="Sugar_tr"/>
    <property type="match status" value="1"/>
</dbReference>
<dbReference type="InterPro" id="IPR020846">
    <property type="entry name" value="MFS_dom"/>
</dbReference>
<dbReference type="InterPro" id="IPR005828">
    <property type="entry name" value="MFS_sugar_transport-like"/>
</dbReference>
<feature type="transmembrane region" description="Helical" evidence="5">
    <location>
        <begin position="401"/>
        <end position="419"/>
    </location>
</feature>
<keyword evidence="2 5" id="KW-0812">Transmembrane</keyword>
<reference evidence="7 8" key="1">
    <citation type="submission" date="2024-01" db="EMBL/GenBank/DDBJ databases">
        <title>The genome of the rayed Mediterranean limpet Patella caerulea (Linnaeus, 1758).</title>
        <authorList>
            <person name="Anh-Thu Weber A."/>
            <person name="Halstead-Nussloch G."/>
        </authorList>
    </citation>
    <scope>NUCLEOTIDE SEQUENCE [LARGE SCALE GENOMIC DNA]</scope>
    <source>
        <strain evidence="7">AATW-2023a</strain>
        <tissue evidence="7">Whole specimen</tissue>
    </source>
</reference>
<feature type="transmembrane region" description="Helical" evidence="5">
    <location>
        <begin position="162"/>
        <end position="185"/>
    </location>
</feature>
<dbReference type="PROSITE" id="PS50850">
    <property type="entry name" value="MFS"/>
    <property type="match status" value="1"/>
</dbReference>
<dbReference type="InterPro" id="IPR036259">
    <property type="entry name" value="MFS_trans_sf"/>
</dbReference>
<comment type="caution">
    <text evidence="7">The sequence shown here is derived from an EMBL/GenBank/DDBJ whole genome shotgun (WGS) entry which is preliminary data.</text>
</comment>
<dbReference type="GO" id="GO:0022857">
    <property type="term" value="F:transmembrane transporter activity"/>
    <property type="evidence" value="ECO:0007669"/>
    <property type="project" value="InterPro"/>
</dbReference>
<gene>
    <name evidence="7" type="ORF">SNE40_004512</name>
</gene>
<feature type="transmembrane region" description="Helical" evidence="5">
    <location>
        <begin position="431"/>
        <end position="455"/>
    </location>
</feature>
<evidence type="ECO:0000256" key="3">
    <source>
        <dbReference type="ARBA" id="ARBA00022989"/>
    </source>
</evidence>
<evidence type="ECO:0000256" key="2">
    <source>
        <dbReference type="ARBA" id="ARBA00022692"/>
    </source>
</evidence>
<feature type="transmembrane region" description="Helical" evidence="5">
    <location>
        <begin position="467"/>
        <end position="489"/>
    </location>
</feature>
<dbReference type="GO" id="GO:0016020">
    <property type="term" value="C:membrane"/>
    <property type="evidence" value="ECO:0007669"/>
    <property type="project" value="UniProtKB-SubCell"/>
</dbReference>
<comment type="subcellular location">
    <subcellularLocation>
        <location evidence="1">Membrane</location>
        <topology evidence="1">Multi-pass membrane protein</topology>
    </subcellularLocation>
</comment>
<dbReference type="AlphaFoldDB" id="A0AAN8KC06"/>
<feature type="transmembrane region" description="Helical" evidence="5">
    <location>
        <begin position="495"/>
        <end position="515"/>
    </location>
</feature>
<dbReference type="CDD" id="cd17317">
    <property type="entry name" value="MFS_SLC22"/>
    <property type="match status" value="1"/>
</dbReference>
<feature type="transmembrane region" description="Helical" evidence="5">
    <location>
        <begin position="221"/>
        <end position="242"/>
    </location>
</feature>
<name>A0AAN8KC06_PATCE</name>
<proteinExistence type="predicted"/>
<organism evidence="7 8">
    <name type="scientific">Patella caerulea</name>
    <name type="common">Rayed Mediterranean limpet</name>
    <dbReference type="NCBI Taxonomy" id="87958"/>
    <lineage>
        <taxon>Eukaryota</taxon>
        <taxon>Metazoa</taxon>
        <taxon>Spiralia</taxon>
        <taxon>Lophotrochozoa</taxon>
        <taxon>Mollusca</taxon>
        <taxon>Gastropoda</taxon>
        <taxon>Patellogastropoda</taxon>
        <taxon>Patelloidea</taxon>
        <taxon>Patellidae</taxon>
        <taxon>Patella</taxon>
    </lineage>
</organism>
<evidence type="ECO:0000256" key="4">
    <source>
        <dbReference type="ARBA" id="ARBA00023136"/>
    </source>
</evidence>
<evidence type="ECO:0000313" key="8">
    <source>
        <dbReference type="Proteomes" id="UP001347796"/>
    </source>
</evidence>
<evidence type="ECO:0000259" key="6">
    <source>
        <dbReference type="PROSITE" id="PS50850"/>
    </source>
</evidence>
<dbReference type="SUPFAM" id="SSF103473">
    <property type="entry name" value="MFS general substrate transporter"/>
    <property type="match status" value="1"/>
</dbReference>
<sequence>MDVDTKLESLGKCGCYQALLFVSLSLIYLRGAWHVFIPVFIAADPGHTCNLPPKISGNINDSYIIPYSNNSGLFDNASDSYLAKASACSVTYYSDTGDNMSRSCDHGWKYGDQFDSTIVTQFNLVCDDDYKAELSTTIYMIGTAIGAVSLTYFSDKFGRKKLLIVCLILQGTIGVGVAFVQSYIIFTSLRFFIGFLNMGIGLTAFVMITEAYPASVRTIPSVAVQVFWAIGIMFLALFGYLVRNWSHLEILISVPNFLIVLYIFFIPESIPWLMATNNHQQANAVIDWAMNINKITHQKHSHQKPFKYRVEIIPEEEEEEEEEHESIIKSILRLFRTKKIRLYTVVIIYLYIVNSLVYMGISFSMPSLHGNIYLNLFLSGLVEIPAQVICMFVITRIGRRIPLMVFLLLCGISTIGGAVCPVSTDNGTSLVWLKITFFMISKFAITGSYSTVYLYSAEIFPTVVRNLAMGIASGFENLGSICAPFIMYASKKIPILPVVIFSSASIIGCFLIMLLPETNNQPLPQTVSETYKPRFKDVHTVNGNGQMSTEL</sequence>
<evidence type="ECO:0000256" key="1">
    <source>
        <dbReference type="ARBA" id="ARBA00004141"/>
    </source>
</evidence>
<feature type="domain" description="Major facilitator superfamily (MFS) profile" evidence="6">
    <location>
        <begin position="65"/>
        <end position="520"/>
    </location>
</feature>
<dbReference type="EMBL" id="JAZGQO010000003">
    <property type="protein sequence ID" value="KAK6188311.1"/>
    <property type="molecule type" value="Genomic_DNA"/>
</dbReference>
<keyword evidence="4 5" id="KW-0472">Membrane</keyword>
<dbReference type="Gene3D" id="1.20.1250.20">
    <property type="entry name" value="MFS general substrate transporter like domains"/>
    <property type="match status" value="1"/>
</dbReference>
<keyword evidence="3 5" id="KW-1133">Transmembrane helix</keyword>
<feature type="transmembrane region" description="Helical" evidence="5">
    <location>
        <begin position="134"/>
        <end position="153"/>
    </location>
</feature>
<feature type="transmembrane region" description="Helical" evidence="5">
    <location>
        <begin position="248"/>
        <end position="266"/>
    </location>
</feature>
<dbReference type="PANTHER" id="PTHR24064">
    <property type="entry name" value="SOLUTE CARRIER FAMILY 22 MEMBER"/>
    <property type="match status" value="1"/>
</dbReference>
<feature type="transmembrane region" description="Helical" evidence="5">
    <location>
        <begin position="191"/>
        <end position="209"/>
    </location>
</feature>
<feature type="transmembrane region" description="Helical" evidence="5">
    <location>
        <begin position="342"/>
        <end position="361"/>
    </location>
</feature>
<keyword evidence="8" id="KW-1185">Reference proteome</keyword>
<accession>A0AAN8KC06</accession>
<protein>
    <recommendedName>
        <fullName evidence="6">Major facilitator superfamily (MFS) profile domain-containing protein</fullName>
    </recommendedName>
</protein>
<evidence type="ECO:0000313" key="7">
    <source>
        <dbReference type="EMBL" id="KAK6188311.1"/>
    </source>
</evidence>
<dbReference type="Proteomes" id="UP001347796">
    <property type="component" value="Unassembled WGS sequence"/>
</dbReference>